<comment type="caution">
    <text evidence="1">The sequence shown here is derived from an EMBL/GenBank/DDBJ whole genome shotgun (WGS) entry which is preliminary data.</text>
</comment>
<reference evidence="1" key="1">
    <citation type="journal article" date="2022" name="bioRxiv">
        <title>Sequencing and chromosome-scale assembly of the giantPleurodeles waltlgenome.</title>
        <authorList>
            <person name="Brown T."/>
            <person name="Elewa A."/>
            <person name="Iarovenko S."/>
            <person name="Subramanian E."/>
            <person name="Araus A.J."/>
            <person name="Petzold A."/>
            <person name="Susuki M."/>
            <person name="Suzuki K.-i.T."/>
            <person name="Hayashi T."/>
            <person name="Toyoda A."/>
            <person name="Oliveira C."/>
            <person name="Osipova E."/>
            <person name="Leigh N.D."/>
            <person name="Simon A."/>
            <person name="Yun M.H."/>
        </authorList>
    </citation>
    <scope>NUCLEOTIDE SEQUENCE</scope>
    <source>
        <strain evidence="1">20211129_DDA</strain>
        <tissue evidence="1">Liver</tissue>
    </source>
</reference>
<dbReference type="Proteomes" id="UP001066276">
    <property type="component" value="Chromosome 12"/>
</dbReference>
<accession>A0AAV7L0B0</accession>
<dbReference type="AlphaFoldDB" id="A0AAV7L0B0"/>
<organism evidence="1 2">
    <name type="scientific">Pleurodeles waltl</name>
    <name type="common">Iberian ribbed newt</name>
    <dbReference type="NCBI Taxonomy" id="8319"/>
    <lineage>
        <taxon>Eukaryota</taxon>
        <taxon>Metazoa</taxon>
        <taxon>Chordata</taxon>
        <taxon>Craniata</taxon>
        <taxon>Vertebrata</taxon>
        <taxon>Euteleostomi</taxon>
        <taxon>Amphibia</taxon>
        <taxon>Batrachia</taxon>
        <taxon>Caudata</taxon>
        <taxon>Salamandroidea</taxon>
        <taxon>Salamandridae</taxon>
        <taxon>Pleurodelinae</taxon>
        <taxon>Pleurodeles</taxon>
    </lineage>
</organism>
<gene>
    <name evidence="1" type="ORF">NDU88_001279</name>
</gene>
<sequence length="50" mass="5921">PMKMQSILLTDTRLIYSDSFVSQLVIEGCEYWLKLIDLKSVWGTKDWQIQ</sequence>
<keyword evidence="2" id="KW-1185">Reference proteome</keyword>
<evidence type="ECO:0000313" key="1">
    <source>
        <dbReference type="EMBL" id="KAJ1081095.1"/>
    </source>
</evidence>
<name>A0AAV7L0B0_PLEWA</name>
<proteinExistence type="predicted"/>
<feature type="non-terminal residue" evidence="1">
    <location>
        <position position="1"/>
    </location>
</feature>
<dbReference type="EMBL" id="JANPWB010000016">
    <property type="protein sequence ID" value="KAJ1081095.1"/>
    <property type="molecule type" value="Genomic_DNA"/>
</dbReference>
<protein>
    <submittedName>
        <fullName evidence="1">Uncharacterized protein</fullName>
    </submittedName>
</protein>
<feature type="non-terminal residue" evidence="1">
    <location>
        <position position="50"/>
    </location>
</feature>
<evidence type="ECO:0000313" key="2">
    <source>
        <dbReference type="Proteomes" id="UP001066276"/>
    </source>
</evidence>